<gene>
    <name evidence="2" type="ORF">IQ241_00510</name>
</gene>
<keyword evidence="1" id="KW-0812">Transmembrane</keyword>
<accession>A0A8J7A9R9</accession>
<dbReference type="RefSeq" id="WP_193904453.1">
    <property type="nucleotide sequence ID" value="NZ_JADEXG010000001.1"/>
</dbReference>
<evidence type="ECO:0000313" key="3">
    <source>
        <dbReference type="Proteomes" id="UP000636505"/>
    </source>
</evidence>
<proteinExistence type="predicted"/>
<dbReference type="EMBL" id="JADEXG010000001">
    <property type="protein sequence ID" value="MBE9075794.1"/>
    <property type="molecule type" value="Genomic_DNA"/>
</dbReference>
<reference evidence="2" key="1">
    <citation type="submission" date="2020-10" db="EMBL/GenBank/DDBJ databases">
        <authorList>
            <person name="Castelo-Branco R."/>
            <person name="Eusebio N."/>
            <person name="Adriana R."/>
            <person name="Vieira A."/>
            <person name="Brugerolle De Fraissinette N."/>
            <person name="Rezende De Castro R."/>
            <person name="Schneider M.P."/>
            <person name="Vasconcelos V."/>
            <person name="Leao P.N."/>
        </authorList>
    </citation>
    <scope>NUCLEOTIDE SEQUENCE</scope>
    <source>
        <strain evidence="2">LEGE 07310</strain>
    </source>
</reference>
<keyword evidence="3" id="KW-1185">Reference proteome</keyword>
<comment type="caution">
    <text evidence="2">The sequence shown here is derived from an EMBL/GenBank/DDBJ whole genome shotgun (WGS) entry which is preliminary data.</text>
</comment>
<dbReference type="AlphaFoldDB" id="A0A8J7A9R9"/>
<keyword evidence="1" id="KW-0472">Membrane</keyword>
<name>A0A8J7A9R9_9CYAN</name>
<evidence type="ECO:0000313" key="2">
    <source>
        <dbReference type="EMBL" id="MBE9075794.1"/>
    </source>
</evidence>
<organism evidence="2 3">
    <name type="scientific">Vasconcelosia minhoensis LEGE 07310</name>
    <dbReference type="NCBI Taxonomy" id="915328"/>
    <lineage>
        <taxon>Bacteria</taxon>
        <taxon>Bacillati</taxon>
        <taxon>Cyanobacteriota</taxon>
        <taxon>Cyanophyceae</taxon>
        <taxon>Nodosilineales</taxon>
        <taxon>Cymatolegaceae</taxon>
        <taxon>Vasconcelosia</taxon>
        <taxon>Vasconcelosia minhoensis</taxon>
    </lineage>
</organism>
<evidence type="ECO:0000256" key="1">
    <source>
        <dbReference type="SAM" id="Phobius"/>
    </source>
</evidence>
<protein>
    <submittedName>
        <fullName evidence="2">Uncharacterized protein</fullName>
    </submittedName>
</protein>
<keyword evidence="1" id="KW-1133">Transmembrane helix</keyword>
<feature type="transmembrane region" description="Helical" evidence="1">
    <location>
        <begin position="49"/>
        <end position="68"/>
    </location>
</feature>
<feature type="transmembrane region" description="Helical" evidence="1">
    <location>
        <begin position="9"/>
        <end position="29"/>
    </location>
</feature>
<sequence>MNIFQDQRLWLLYLVVAVVVGLAFGRAQWQEQSQQSAYGLTHEPDMDAWLVVAIAAIGWPIVLPISLVEQLKQFIIGRKLAREARRQAKKKR</sequence>
<dbReference type="Proteomes" id="UP000636505">
    <property type="component" value="Unassembled WGS sequence"/>
</dbReference>